<feature type="region of interest" description="Disordered" evidence="6">
    <location>
        <begin position="993"/>
        <end position="1014"/>
    </location>
</feature>
<gene>
    <name evidence="8" type="ORF">SAMN05660860_00131</name>
</gene>
<dbReference type="InterPro" id="IPR011639">
    <property type="entry name" value="MethylTrfase_TaqI-like_dom"/>
</dbReference>
<feature type="domain" description="Type II methyltransferase M.TaqI-like" evidence="7">
    <location>
        <begin position="374"/>
        <end position="617"/>
    </location>
</feature>
<dbReference type="Gene3D" id="3.40.50.150">
    <property type="entry name" value="Vaccinia Virus protein VP39"/>
    <property type="match status" value="1"/>
</dbReference>
<evidence type="ECO:0000256" key="3">
    <source>
        <dbReference type="ARBA" id="ARBA00022679"/>
    </source>
</evidence>
<dbReference type="OrthoDB" id="9806213at2"/>
<reference evidence="8 9" key="1">
    <citation type="submission" date="2016-10" db="EMBL/GenBank/DDBJ databases">
        <authorList>
            <person name="de Groot N.N."/>
        </authorList>
    </citation>
    <scope>NUCLEOTIDE SEQUENCE [LARGE SCALE GENOMIC DNA]</scope>
    <source>
        <strain evidence="8 9">DSM 17813</strain>
    </source>
</reference>
<dbReference type="InterPro" id="IPR029063">
    <property type="entry name" value="SAM-dependent_MTases_sf"/>
</dbReference>
<dbReference type="GO" id="GO:0032259">
    <property type="term" value="P:methylation"/>
    <property type="evidence" value="ECO:0007669"/>
    <property type="project" value="UniProtKB-KW"/>
</dbReference>
<dbReference type="InterPro" id="IPR002052">
    <property type="entry name" value="DNA_methylase_N6_adenine_CS"/>
</dbReference>
<dbReference type="PANTHER" id="PTHR33841:SF1">
    <property type="entry name" value="DNA METHYLTRANSFERASE A"/>
    <property type="match status" value="1"/>
</dbReference>
<sequence>MAFDKPTRNRLAKFVADARRVIADEFTEQFQSLYGISAKGDLAPLDKLSHLDDIGLATAALLRERIDYLVKTHPDDKDGRKAAVDRLAREQAFTVLNRLAAIRMAEKRDLIVESVGRGYQSRGFKVFETVAGSALGDTYHRYRRYLFCLFDELAVDLGVLFDRRSPQALLFPREPVVLALLDLLHSADLEPLWAEDETIGWIYQYYNDPEERKKMRKESAAPRNSRELAVRNQFFTPRYVVEFLTDNTLGRIWYEMTQGQTRLAEQCRYLVRRPTEIFLAEGEIAPETPDQEGLSQEALLKQPVHIPYRPLKDPRDIRLLDPACGSMHFGLYAFDLFETIYEEAWDNGFCPALQITYVSKEDFLKDVPRLIIEHNINGIDIDPRAVQIAGLSLWLRAQKAWQARNVNPVDRPRVRRSNIVCAEPMPGSPEMLQDFVTTLDPPLIGELVKTVFDKMQLAGEAGSLLKIEEEIRTAIDRARREWLKQQGDLFTRMDSSQEEFFNPAEQQVIDALRAYAEQADAGSYQRRLFADDAARGFAFIDLCRKRYDAVVMNPPFGEWSAQYKNLARDAFPNSYNDILAAFIERGGQLLRHGGHLGAITSRTCFFLSSFEKWRERVILSFLKPEIIADLGLGVMDAAMVEAAAYVLSIPMDPRQKSEMNCFRALNEQDPARKIQSMVASILKGSRPENYYIINPSSFFVVPGAPFNYWVPDRIRSAFRSFPSFEPNTGVVRVGTQTSNDERFVRTWWEVKESSIIRRPNSPVGNDAWVAFSKGGGMSRFYCDFPLVVNWHRDGKEIKDFNENTGSNKGGHWSRNVRSIEYYFMPGLTWGMRASALGICAMPSGCIFSTNAYGCFPVEDPLIVLAILSSQPAAYLIDMMLEREGFSKFVPGIVQRLPFPKYIPPEVREVLRDAALNLWKSVRDERSWSETSYSFEGTLIPDKTKKLNACFKDYRLTIEKLENDQMLHENRINSVTYSIYLFTGEDRTVIEKRFSSHSEKGSEGSSSRKEDEDVSLSDTTSYVQNLVSFALGTIFGRWEVRYSTGQRQVSNLPGLFEALPICPPGMLQNAEGLPAEPKDVPADYPLRISWPGILVDDENHPEDIVARIREAIEVIWKDRGEAIEQEACEILGVKSLRDYFRRPATFFADHLKRYSKSRRQAPIYWPLSTKSGSYTLWLYYHRLTDQTLHTCLADFLDPKIRKVQSELDALTASGQSGTRAGELREFLDELKDLRDEIERIIKLPWKPNLNDGVLITASPLWKLFRLPKWQKDLKVCWEKLEKGEYDWAHLAYSIWPTRVEDVCKKDRSIAIAHGLEHLCKVAPPKAKGTRGRKKVSPVTEELDL</sequence>
<feature type="region of interest" description="Disordered" evidence="6">
    <location>
        <begin position="1323"/>
        <end position="1343"/>
    </location>
</feature>
<dbReference type="InterPro" id="IPR050953">
    <property type="entry name" value="N4_N6_ade-DNA_methylase"/>
</dbReference>
<organism evidence="8 9">
    <name type="scientific">Geoalkalibacter ferrihydriticus</name>
    <dbReference type="NCBI Taxonomy" id="392333"/>
    <lineage>
        <taxon>Bacteria</taxon>
        <taxon>Pseudomonadati</taxon>
        <taxon>Thermodesulfobacteriota</taxon>
        <taxon>Desulfuromonadia</taxon>
        <taxon>Desulfuromonadales</taxon>
        <taxon>Geoalkalibacteraceae</taxon>
        <taxon>Geoalkalibacter</taxon>
    </lineage>
</organism>
<evidence type="ECO:0000256" key="6">
    <source>
        <dbReference type="SAM" id="MobiDB-lite"/>
    </source>
</evidence>
<dbReference type="STRING" id="392333.SAMN05660860_00131"/>
<dbReference type="NCBIfam" id="NF033452">
    <property type="entry name" value="BREX_1_MTaseX"/>
    <property type="match status" value="1"/>
</dbReference>
<evidence type="ECO:0000256" key="5">
    <source>
        <dbReference type="ARBA" id="ARBA00047942"/>
    </source>
</evidence>
<dbReference type="GO" id="GO:0003676">
    <property type="term" value="F:nucleic acid binding"/>
    <property type="evidence" value="ECO:0007669"/>
    <property type="project" value="InterPro"/>
</dbReference>
<dbReference type="GO" id="GO:0006304">
    <property type="term" value="P:DNA modification"/>
    <property type="evidence" value="ECO:0007669"/>
    <property type="project" value="InterPro"/>
</dbReference>
<dbReference type="Pfam" id="PF07669">
    <property type="entry name" value="Eco57I"/>
    <property type="match status" value="1"/>
</dbReference>
<dbReference type="SUPFAM" id="SSF53335">
    <property type="entry name" value="S-adenosyl-L-methionine-dependent methyltransferases"/>
    <property type="match status" value="1"/>
</dbReference>
<proteinExistence type="predicted"/>
<keyword evidence="4" id="KW-0949">S-adenosyl-L-methionine</keyword>
<dbReference type="EC" id="2.1.1.72" evidence="1"/>
<evidence type="ECO:0000256" key="4">
    <source>
        <dbReference type="ARBA" id="ARBA00022691"/>
    </source>
</evidence>
<keyword evidence="3" id="KW-0808">Transferase</keyword>
<dbReference type="PROSITE" id="PS00092">
    <property type="entry name" value="N6_MTASE"/>
    <property type="match status" value="1"/>
</dbReference>
<keyword evidence="2" id="KW-0489">Methyltransferase</keyword>
<name>A0A1G9IGZ9_9BACT</name>
<dbReference type="InterPro" id="IPR047939">
    <property type="entry name" value="BREX_1_PglX"/>
</dbReference>
<dbReference type="PANTHER" id="PTHR33841">
    <property type="entry name" value="DNA METHYLTRANSFERASE YEEA-RELATED"/>
    <property type="match status" value="1"/>
</dbReference>
<comment type="catalytic activity">
    <reaction evidence="5">
        <text>a 2'-deoxyadenosine in DNA + S-adenosyl-L-methionine = an N(6)-methyl-2'-deoxyadenosine in DNA + S-adenosyl-L-homocysteine + H(+)</text>
        <dbReference type="Rhea" id="RHEA:15197"/>
        <dbReference type="Rhea" id="RHEA-COMP:12418"/>
        <dbReference type="Rhea" id="RHEA-COMP:12419"/>
        <dbReference type="ChEBI" id="CHEBI:15378"/>
        <dbReference type="ChEBI" id="CHEBI:57856"/>
        <dbReference type="ChEBI" id="CHEBI:59789"/>
        <dbReference type="ChEBI" id="CHEBI:90615"/>
        <dbReference type="ChEBI" id="CHEBI:90616"/>
        <dbReference type="EC" id="2.1.1.72"/>
    </reaction>
</comment>
<dbReference type="PRINTS" id="PR00507">
    <property type="entry name" value="N12N6MTFRASE"/>
</dbReference>
<evidence type="ECO:0000313" key="8">
    <source>
        <dbReference type="EMBL" id="SDL24315.1"/>
    </source>
</evidence>
<evidence type="ECO:0000256" key="1">
    <source>
        <dbReference type="ARBA" id="ARBA00011900"/>
    </source>
</evidence>
<dbReference type="EMBL" id="FNGU01000001">
    <property type="protein sequence ID" value="SDL24315.1"/>
    <property type="molecule type" value="Genomic_DNA"/>
</dbReference>
<protein>
    <recommendedName>
        <fullName evidence="1">site-specific DNA-methyltransferase (adenine-specific)</fullName>
        <ecNumber evidence="1">2.1.1.72</ecNumber>
    </recommendedName>
</protein>
<feature type="compositionally biased region" description="Basic and acidic residues" evidence="6">
    <location>
        <begin position="993"/>
        <end position="1010"/>
    </location>
</feature>
<dbReference type="GO" id="GO:0009007">
    <property type="term" value="F:site-specific DNA-methyltransferase (adenine-specific) activity"/>
    <property type="evidence" value="ECO:0007669"/>
    <property type="project" value="UniProtKB-EC"/>
</dbReference>
<evidence type="ECO:0000256" key="2">
    <source>
        <dbReference type="ARBA" id="ARBA00022603"/>
    </source>
</evidence>
<evidence type="ECO:0000259" key="7">
    <source>
        <dbReference type="Pfam" id="PF07669"/>
    </source>
</evidence>
<accession>A0A1G9IGZ9</accession>
<dbReference type="RefSeq" id="WP_074669434.1">
    <property type="nucleotide sequence ID" value="NZ_FNGU01000001.1"/>
</dbReference>
<dbReference type="Proteomes" id="UP000182146">
    <property type="component" value="Unassembled WGS sequence"/>
</dbReference>
<evidence type="ECO:0000313" key="9">
    <source>
        <dbReference type="Proteomes" id="UP000182146"/>
    </source>
</evidence>